<name>A0AAD9JS90_9ANNE</name>
<accession>A0AAD9JS90</accession>
<feature type="domain" description="AMP-dependent synthetase/ligase" evidence="8">
    <location>
        <begin position="173"/>
        <end position="340"/>
    </location>
</feature>
<comment type="catalytic activity">
    <reaction evidence="5">
        <text>a very long-chain fatty acid + ATP + CoA = a very long-chain fatty acyl-CoA + AMP + diphosphate</text>
        <dbReference type="Rhea" id="RHEA:54536"/>
        <dbReference type="ChEBI" id="CHEBI:30616"/>
        <dbReference type="ChEBI" id="CHEBI:33019"/>
        <dbReference type="ChEBI" id="CHEBI:57287"/>
        <dbReference type="ChEBI" id="CHEBI:58950"/>
        <dbReference type="ChEBI" id="CHEBI:138261"/>
        <dbReference type="ChEBI" id="CHEBI:456215"/>
    </reaction>
    <physiologicalReaction direction="left-to-right" evidence="5">
        <dbReference type="Rhea" id="RHEA:54537"/>
    </physiologicalReaction>
</comment>
<evidence type="ECO:0000256" key="2">
    <source>
        <dbReference type="ARBA" id="ARBA00022598"/>
    </source>
</evidence>
<dbReference type="InterPro" id="IPR045851">
    <property type="entry name" value="AMP-bd_C_sf"/>
</dbReference>
<dbReference type="Gene3D" id="3.30.300.30">
    <property type="match status" value="1"/>
</dbReference>
<dbReference type="SUPFAM" id="SSF56801">
    <property type="entry name" value="Acetyl-CoA synthetase-like"/>
    <property type="match status" value="1"/>
</dbReference>
<dbReference type="EMBL" id="JAODUP010000180">
    <property type="protein sequence ID" value="KAK2157971.1"/>
    <property type="molecule type" value="Genomic_DNA"/>
</dbReference>
<dbReference type="GO" id="GO:0005324">
    <property type="term" value="F:long-chain fatty acid transmembrane transporter activity"/>
    <property type="evidence" value="ECO:0007669"/>
    <property type="project" value="TreeGrafter"/>
</dbReference>
<evidence type="ECO:0000256" key="7">
    <source>
        <dbReference type="ARBA" id="ARBA00048666"/>
    </source>
</evidence>
<evidence type="ECO:0000256" key="5">
    <source>
        <dbReference type="ARBA" id="ARBA00036527"/>
    </source>
</evidence>
<dbReference type="AlphaFoldDB" id="A0AAD9JS90"/>
<keyword evidence="2" id="KW-0436">Ligase</keyword>
<dbReference type="GO" id="GO:0005886">
    <property type="term" value="C:plasma membrane"/>
    <property type="evidence" value="ECO:0007669"/>
    <property type="project" value="TreeGrafter"/>
</dbReference>
<evidence type="ECO:0000256" key="6">
    <source>
        <dbReference type="ARBA" id="ARBA00041297"/>
    </source>
</evidence>
<dbReference type="PROSITE" id="PS00455">
    <property type="entry name" value="AMP_BINDING"/>
    <property type="match status" value="1"/>
</dbReference>
<comment type="caution">
    <text evidence="9">The sequence shown here is derived from an EMBL/GenBank/DDBJ whole genome shotgun (WGS) entry which is preliminary data.</text>
</comment>
<keyword evidence="3" id="KW-0443">Lipid metabolism</keyword>
<dbReference type="EC" id="6.2.1.3" evidence="4"/>
<comment type="similarity">
    <text evidence="1">Belongs to the ATP-dependent AMP-binding enzyme family.</text>
</comment>
<keyword evidence="10" id="KW-1185">Reference proteome</keyword>
<evidence type="ECO:0000256" key="1">
    <source>
        <dbReference type="ARBA" id="ARBA00006432"/>
    </source>
</evidence>
<dbReference type="PANTHER" id="PTHR43107:SF22">
    <property type="entry name" value="VERY LONG-CHAIN ACYL-COA SYNTHETASE"/>
    <property type="match status" value="1"/>
</dbReference>
<dbReference type="Proteomes" id="UP001208570">
    <property type="component" value="Unassembled WGS sequence"/>
</dbReference>
<organism evidence="9 10">
    <name type="scientific">Paralvinella palmiformis</name>
    <dbReference type="NCBI Taxonomy" id="53620"/>
    <lineage>
        <taxon>Eukaryota</taxon>
        <taxon>Metazoa</taxon>
        <taxon>Spiralia</taxon>
        <taxon>Lophotrochozoa</taxon>
        <taxon>Annelida</taxon>
        <taxon>Polychaeta</taxon>
        <taxon>Sedentaria</taxon>
        <taxon>Canalipalpata</taxon>
        <taxon>Terebellida</taxon>
        <taxon>Terebelliformia</taxon>
        <taxon>Alvinellidae</taxon>
        <taxon>Paralvinella</taxon>
    </lineage>
</organism>
<feature type="domain" description="AMP-dependent synthetase/ligase" evidence="8">
    <location>
        <begin position="57"/>
        <end position="120"/>
    </location>
</feature>
<proteinExistence type="inferred from homology"/>
<dbReference type="GO" id="GO:0005789">
    <property type="term" value="C:endoplasmic reticulum membrane"/>
    <property type="evidence" value="ECO:0007669"/>
    <property type="project" value="TreeGrafter"/>
</dbReference>
<evidence type="ECO:0000313" key="9">
    <source>
        <dbReference type="EMBL" id="KAK2157971.1"/>
    </source>
</evidence>
<dbReference type="GO" id="GO:0044539">
    <property type="term" value="P:long-chain fatty acid import into cell"/>
    <property type="evidence" value="ECO:0007669"/>
    <property type="project" value="TreeGrafter"/>
</dbReference>
<dbReference type="InterPro" id="IPR000873">
    <property type="entry name" value="AMP-dep_synth/lig_dom"/>
</dbReference>
<dbReference type="GO" id="GO:0004467">
    <property type="term" value="F:long-chain fatty acid-CoA ligase activity"/>
    <property type="evidence" value="ECO:0007669"/>
    <property type="project" value="UniProtKB-EC"/>
</dbReference>
<evidence type="ECO:0000259" key="8">
    <source>
        <dbReference type="Pfam" id="PF00501"/>
    </source>
</evidence>
<reference evidence="9" key="1">
    <citation type="journal article" date="2023" name="Mol. Biol. Evol.">
        <title>Third-Generation Sequencing Reveals the Adaptive Role of the Epigenome in Three Deep-Sea Polychaetes.</title>
        <authorList>
            <person name="Perez M."/>
            <person name="Aroh O."/>
            <person name="Sun Y."/>
            <person name="Lan Y."/>
            <person name="Juniper S.K."/>
            <person name="Young C.R."/>
            <person name="Angers B."/>
            <person name="Qian P.Y."/>
        </authorList>
    </citation>
    <scope>NUCLEOTIDE SEQUENCE</scope>
    <source>
        <strain evidence="9">P08H-3</strain>
    </source>
</reference>
<protein>
    <recommendedName>
        <fullName evidence="4">long-chain-fatty-acid--CoA ligase</fullName>
        <ecNumber evidence="4">6.2.1.3</ecNumber>
    </recommendedName>
    <alternativeName>
        <fullName evidence="6">Long-chain-fatty-acid--CoA ligase</fullName>
    </alternativeName>
</protein>
<dbReference type="Pfam" id="PF00501">
    <property type="entry name" value="AMP-binding"/>
    <property type="match status" value="2"/>
</dbReference>
<dbReference type="Gene3D" id="3.40.50.12780">
    <property type="entry name" value="N-terminal domain of ligase-like"/>
    <property type="match status" value="1"/>
</dbReference>
<dbReference type="FunFam" id="3.30.300.30:FF:000002">
    <property type="entry name" value="Long-chain fatty acid transport protein 1"/>
    <property type="match status" value="1"/>
</dbReference>
<sequence length="610" mass="69244">MIQYVATSAGCLAALAYLLYRRYSWIRYDLVFLRIMLRLIVPIMKATTRGKFLCDLFEEHTDKMPRKTYIIFNDQHYTFQFVDKQMNKMGHAAMALGIKKGDTVALLMANEPAFIWTTYGDELIKAVEEIYPEIEPQGVKVYVIGECKKSRPEAFYSLNDILGQASDQRPDRKCRAGITLNSTLCYIYTSGTTGLPKAAIITQMKSLELGLSLSVIELSKDDIFYSCLPLYHGAGQLGAVGSTVFTGATLVICSKFSASHFIEDCRRHKVTVTQYIGELCRYLLATPKATFGNGLRGDIWSEFQKRFSIPLIAEGYYATEGNVGFLNAQNRCGSIGRLSPLLRYLTPAYLIKYDVENDQPIRTKDGFCIEVGCNQPGLMVSLIKKTLPFEGYKGDKSLTEKKILRDVFRKGDQYFNSGDLMSVDKDYFVYFKDRVGDTFRWKGENVSTIEVSNMLTELYWIEEANVYGVDIPGQDGRVGMASLTLPEGHELSIADLDSLYQHCSNVLPSYAWPRFIRIQNVQTITPTFKLRKVELVRDGFDPVKRFFVLHWSNQETPLIVVRVIVLENADRKGVFGSFLVQSARRPVRIICSWSRRHRQKLSMNNTPTTG</sequence>
<dbReference type="InterPro" id="IPR020845">
    <property type="entry name" value="AMP-binding_CS"/>
</dbReference>
<dbReference type="InterPro" id="IPR042099">
    <property type="entry name" value="ANL_N_sf"/>
</dbReference>
<keyword evidence="3" id="KW-0276">Fatty acid metabolism</keyword>
<dbReference type="PANTHER" id="PTHR43107">
    <property type="entry name" value="LONG-CHAIN FATTY ACID TRANSPORT PROTEIN"/>
    <property type="match status" value="1"/>
</dbReference>
<evidence type="ECO:0000313" key="10">
    <source>
        <dbReference type="Proteomes" id="UP001208570"/>
    </source>
</evidence>
<gene>
    <name evidence="9" type="ORF">LSH36_180g05034</name>
</gene>
<evidence type="ECO:0000256" key="3">
    <source>
        <dbReference type="ARBA" id="ARBA00022832"/>
    </source>
</evidence>
<evidence type="ECO:0000256" key="4">
    <source>
        <dbReference type="ARBA" id="ARBA00026121"/>
    </source>
</evidence>
<comment type="catalytic activity">
    <reaction evidence="7">
        <text>tetracosanoate + ATP + CoA = tetracosanoyl-CoA + AMP + diphosphate</text>
        <dbReference type="Rhea" id="RHEA:33639"/>
        <dbReference type="ChEBI" id="CHEBI:30616"/>
        <dbReference type="ChEBI" id="CHEBI:31014"/>
        <dbReference type="ChEBI" id="CHEBI:33019"/>
        <dbReference type="ChEBI" id="CHEBI:57287"/>
        <dbReference type="ChEBI" id="CHEBI:65052"/>
        <dbReference type="ChEBI" id="CHEBI:456215"/>
    </reaction>
    <physiologicalReaction direction="left-to-right" evidence="7">
        <dbReference type="Rhea" id="RHEA:33640"/>
    </physiologicalReaction>
</comment>